<dbReference type="SUPFAM" id="SSF55781">
    <property type="entry name" value="GAF domain-like"/>
    <property type="match status" value="1"/>
</dbReference>
<dbReference type="SMART" id="SM00065">
    <property type="entry name" value="GAF"/>
    <property type="match status" value="1"/>
</dbReference>
<proteinExistence type="predicted"/>
<accession>A0A919IM68</accession>
<dbReference type="SUPFAM" id="SSF55785">
    <property type="entry name" value="PYP-like sensor domain (PAS domain)"/>
    <property type="match status" value="1"/>
</dbReference>
<keyword evidence="4" id="KW-0175">Coiled coil</keyword>
<dbReference type="InterPro" id="IPR029016">
    <property type="entry name" value="GAF-like_dom_sf"/>
</dbReference>
<dbReference type="InterPro" id="IPR003018">
    <property type="entry name" value="GAF"/>
</dbReference>
<dbReference type="EC" id="2.7.13.3" evidence="3"/>
<name>A0A919IM68_9ACTN</name>
<comment type="catalytic activity">
    <reaction evidence="1">
        <text>ATP + protein L-histidine = ADP + protein N-phospho-L-histidine.</text>
        <dbReference type="EC" id="2.7.13.3"/>
    </reaction>
</comment>
<evidence type="ECO:0000259" key="5">
    <source>
        <dbReference type="PROSITE" id="PS50113"/>
    </source>
</evidence>
<sequence>MEQDLHEYRLLDTPPEEELRAVVRVAATIAGVPSAALNLLDEHRQYQLVRVGGAPVECAREDSMCGVQFGSGAFAHVPDASLDELYQHNPWVDGSLGRLRFYASAPLVTPRGNALGTLCVFDDKPHELTAQQQEQLTGLAGIVIAFFERRRQARLTAELAAAAQAREQWTDTLLDTVDAAVIACDEHYRVTLWNRAAREWHGRSGEDDRAPTDIAARFGLFEADGVTPVPDHELPLHVALTRATVVTGKEMVIRRPDGDPVHVRVNASPLHGPGDRIIGAVLAQADVTAERRRRRMIEEARERLAAANAELERSNADLTNFAAAVSHDLVAPLAAVGGYLELLAGEGYPQAQEGSAEVARMRDVIDGLLADALAARSSGTTGGRR</sequence>
<evidence type="ECO:0000256" key="2">
    <source>
        <dbReference type="ARBA" id="ARBA00004236"/>
    </source>
</evidence>
<dbReference type="Pfam" id="PF13426">
    <property type="entry name" value="PAS_9"/>
    <property type="match status" value="1"/>
</dbReference>
<evidence type="ECO:0000256" key="3">
    <source>
        <dbReference type="ARBA" id="ARBA00012438"/>
    </source>
</evidence>
<dbReference type="Gene3D" id="3.30.450.40">
    <property type="match status" value="1"/>
</dbReference>
<gene>
    <name evidence="6" type="ORF">Acy02nite_61100</name>
</gene>
<dbReference type="PROSITE" id="PS50113">
    <property type="entry name" value="PAC"/>
    <property type="match status" value="1"/>
</dbReference>
<feature type="domain" description="PAC" evidence="5">
    <location>
        <begin position="247"/>
        <end position="299"/>
    </location>
</feature>
<organism evidence="6 7">
    <name type="scientific">Actinoplanes cyaneus</name>
    <dbReference type="NCBI Taxonomy" id="52696"/>
    <lineage>
        <taxon>Bacteria</taxon>
        <taxon>Bacillati</taxon>
        <taxon>Actinomycetota</taxon>
        <taxon>Actinomycetes</taxon>
        <taxon>Micromonosporales</taxon>
        <taxon>Micromonosporaceae</taxon>
        <taxon>Actinoplanes</taxon>
    </lineage>
</organism>
<reference evidence="6" key="1">
    <citation type="submission" date="2021-01" db="EMBL/GenBank/DDBJ databases">
        <title>Whole genome shotgun sequence of Actinoplanes cyaneus NBRC 14990.</title>
        <authorList>
            <person name="Komaki H."/>
            <person name="Tamura T."/>
        </authorList>
    </citation>
    <scope>NUCLEOTIDE SEQUENCE</scope>
    <source>
        <strain evidence="6">NBRC 14990</strain>
    </source>
</reference>
<dbReference type="Proteomes" id="UP000619479">
    <property type="component" value="Unassembled WGS sequence"/>
</dbReference>
<dbReference type="InterPro" id="IPR000700">
    <property type="entry name" value="PAS-assoc_C"/>
</dbReference>
<feature type="coiled-coil region" evidence="4">
    <location>
        <begin position="290"/>
        <end position="317"/>
    </location>
</feature>
<dbReference type="CDD" id="cd00082">
    <property type="entry name" value="HisKA"/>
    <property type="match status" value="1"/>
</dbReference>
<dbReference type="Pfam" id="PF01590">
    <property type="entry name" value="GAF"/>
    <property type="match status" value="1"/>
</dbReference>
<dbReference type="InterPro" id="IPR036097">
    <property type="entry name" value="HisK_dim/P_sf"/>
</dbReference>
<dbReference type="CDD" id="cd00130">
    <property type="entry name" value="PAS"/>
    <property type="match status" value="1"/>
</dbReference>
<dbReference type="RefSeq" id="WP_203747039.1">
    <property type="nucleotide sequence ID" value="NZ_BAAAUC010000049.1"/>
</dbReference>
<dbReference type="EMBL" id="BOMH01000045">
    <property type="protein sequence ID" value="GID68229.1"/>
    <property type="molecule type" value="Genomic_DNA"/>
</dbReference>
<dbReference type="Gene3D" id="3.30.450.20">
    <property type="entry name" value="PAS domain"/>
    <property type="match status" value="1"/>
</dbReference>
<dbReference type="InterPro" id="IPR000014">
    <property type="entry name" value="PAS"/>
</dbReference>
<dbReference type="PANTHER" id="PTHR43102:SF2">
    <property type="entry name" value="GAF DOMAIN-CONTAINING PROTEIN"/>
    <property type="match status" value="1"/>
</dbReference>
<dbReference type="GO" id="GO:0000155">
    <property type="term" value="F:phosphorelay sensor kinase activity"/>
    <property type="evidence" value="ECO:0007669"/>
    <property type="project" value="InterPro"/>
</dbReference>
<dbReference type="InterPro" id="IPR003661">
    <property type="entry name" value="HisK_dim/P_dom"/>
</dbReference>
<evidence type="ECO:0000256" key="1">
    <source>
        <dbReference type="ARBA" id="ARBA00000085"/>
    </source>
</evidence>
<comment type="subcellular location">
    <subcellularLocation>
        <location evidence="2">Cell membrane</location>
    </subcellularLocation>
</comment>
<dbReference type="AlphaFoldDB" id="A0A919IM68"/>
<evidence type="ECO:0000313" key="6">
    <source>
        <dbReference type="EMBL" id="GID68229.1"/>
    </source>
</evidence>
<dbReference type="InterPro" id="IPR035965">
    <property type="entry name" value="PAS-like_dom_sf"/>
</dbReference>
<keyword evidence="7" id="KW-1185">Reference proteome</keyword>
<evidence type="ECO:0000256" key="4">
    <source>
        <dbReference type="SAM" id="Coils"/>
    </source>
</evidence>
<dbReference type="Gene3D" id="1.10.287.130">
    <property type="match status" value="1"/>
</dbReference>
<dbReference type="GO" id="GO:0005886">
    <property type="term" value="C:plasma membrane"/>
    <property type="evidence" value="ECO:0007669"/>
    <property type="project" value="UniProtKB-SubCell"/>
</dbReference>
<dbReference type="SUPFAM" id="SSF47384">
    <property type="entry name" value="Homodimeric domain of signal transducing histidine kinase"/>
    <property type="match status" value="1"/>
</dbReference>
<evidence type="ECO:0000313" key="7">
    <source>
        <dbReference type="Proteomes" id="UP000619479"/>
    </source>
</evidence>
<comment type="caution">
    <text evidence="6">The sequence shown here is derived from an EMBL/GenBank/DDBJ whole genome shotgun (WGS) entry which is preliminary data.</text>
</comment>
<dbReference type="PANTHER" id="PTHR43102">
    <property type="entry name" value="SLR1143 PROTEIN"/>
    <property type="match status" value="1"/>
</dbReference>
<protein>
    <recommendedName>
        <fullName evidence="3">histidine kinase</fullName>
        <ecNumber evidence="3">2.7.13.3</ecNumber>
    </recommendedName>
</protein>